<name>A0A7G9GVC6_9FUSO</name>
<evidence type="ECO:0000256" key="1">
    <source>
        <dbReference type="ARBA" id="ARBA00022676"/>
    </source>
</evidence>
<dbReference type="Gene3D" id="3.40.50.2000">
    <property type="entry name" value="Glycogen Phosphorylase B"/>
    <property type="match status" value="2"/>
</dbReference>
<dbReference type="PANTHER" id="PTHR30160">
    <property type="entry name" value="TETRAACYLDISACCHARIDE 4'-KINASE-RELATED"/>
    <property type="match status" value="1"/>
</dbReference>
<dbReference type="SUPFAM" id="SSF53756">
    <property type="entry name" value="UDP-Glycosyltransferase/glycogen phosphorylase"/>
    <property type="match status" value="1"/>
</dbReference>
<dbReference type="CDD" id="cd03789">
    <property type="entry name" value="GT9_LPS_heptosyltransferase"/>
    <property type="match status" value="1"/>
</dbReference>
<evidence type="ECO:0000313" key="4">
    <source>
        <dbReference type="Proteomes" id="UP000515913"/>
    </source>
</evidence>
<dbReference type="GO" id="GO:0005829">
    <property type="term" value="C:cytosol"/>
    <property type="evidence" value="ECO:0007669"/>
    <property type="project" value="TreeGrafter"/>
</dbReference>
<dbReference type="Proteomes" id="UP000515913">
    <property type="component" value="Chromosome"/>
</dbReference>
<dbReference type="Pfam" id="PF01075">
    <property type="entry name" value="Glyco_transf_9"/>
    <property type="match status" value="1"/>
</dbReference>
<dbReference type="InterPro" id="IPR051199">
    <property type="entry name" value="LPS_LOS_Heptosyltrfase"/>
</dbReference>
<keyword evidence="2 3" id="KW-0808">Transferase</keyword>
<dbReference type="InterPro" id="IPR002201">
    <property type="entry name" value="Glyco_trans_9"/>
</dbReference>
<dbReference type="GO" id="GO:0009244">
    <property type="term" value="P:lipopolysaccharide core region biosynthetic process"/>
    <property type="evidence" value="ECO:0007669"/>
    <property type="project" value="TreeGrafter"/>
</dbReference>
<evidence type="ECO:0000256" key="2">
    <source>
        <dbReference type="ARBA" id="ARBA00022679"/>
    </source>
</evidence>
<accession>A0A7G9GVC6</accession>
<keyword evidence="1" id="KW-0328">Glycosyltransferase</keyword>
<keyword evidence="4" id="KW-1185">Reference proteome</keyword>
<sequence length="346" mass="39508">MEISRIIVSRTDKIGDLILSIPSFYMIKKMYPQAELIVLVRKYNYEIVKNLPYVDRIVKIDDFTHKELIDKIKYFNSDIFVALYNDSFVSQLARASKAKFRIGPLSKLCSFLTYNKGVWQKRSKSIKNEAEYNLDLVKKIDPELFDKTFEINTSIYLGPENRVAAATFFSNYNIKDKVLVVNPFMGGSAKNIKDEQYASLLKEFTLRNPDKSVIIVTHISEEERGLNLINMTESNNVHLFANGGDLLNIGAIIDRGTVYLGPSTGPTHIAGALKKRIVAIYPAKATQSTTRWGVFGNNKVKYLVPDINNPNENYKNPYFDTYDKDMENELLKYLEESFEAEEGGKN</sequence>
<dbReference type="AlphaFoldDB" id="A0A7G9GVC6"/>
<dbReference type="KEGG" id="fho:H9Q81_07245"/>
<dbReference type="RefSeq" id="WP_187422710.1">
    <property type="nucleotide sequence ID" value="NZ_CP060637.1"/>
</dbReference>
<organism evidence="3 4">
    <name type="scientific">Fusobacterium hominis</name>
    <dbReference type="NCBI Taxonomy" id="2764326"/>
    <lineage>
        <taxon>Bacteria</taxon>
        <taxon>Fusobacteriati</taxon>
        <taxon>Fusobacteriota</taxon>
        <taxon>Fusobacteriia</taxon>
        <taxon>Fusobacteriales</taxon>
        <taxon>Fusobacteriaceae</taxon>
        <taxon>Fusobacterium</taxon>
    </lineage>
</organism>
<evidence type="ECO:0000313" key="3">
    <source>
        <dbReference type="EMBL" id="QNM14758.1"/>
    </source>
</evidence>
<reference evidence="3 4" key="1">
    <citation type="submission" date="2020-08" db="EMBL/GenBank/DDBJ databases">
        <authorList>
            <person name="Liu C."/>
            <person name="Sun Q."/>
        </authorList>
    </citation>
    <scope>NUCLEOTIDE SEQUENCE [LARGE SCALE GENOMIC DNA]</scope>
    <source>
        <strain evidence="3 4">NSJ-57</strain>
    </source>
</reference>
<dbReference type="PANTHER" id="PTHR30160:SF15">
    <property type="entry name" value="GLYCOSYLTRANSFERASE HI_0523-RELATED"/>
    <property type="match status" value="1"/>
</dbReference>
<proteinExistence type="predicted"/>
<protein>
    <submittedName>
        <fullName evidence="3">Glycosyltransferase family 9 protein</fullName>
    </submittedName>
</protein>
<dbReference type="GO" id="GO:0008713">
    <property type="term" value="F:ADP-heptose-lipopolysaccharide heptosyltransferase activity"/>
    <property type="evidence" value="ECO:0007669"/>
    <property type="project" value="TreeGrafter"/>
</dbReference>
<gene>
    <name evidence="3" type="ORF">H9Q81_07245</name>
</gene>
<dbReference type="EMBL" id="CP060637">
    <property type="protein sequence ID" value="QNM14758.1"/>
    <property type="molecule type" value="Genomic_DNA"/>
</dbReference>